<dbReference type="Proteomes" id="UP000199274">
    <property type="component" value="Unassembled WGS sequence"/>
</dbReference>
<sequence>MGGMMEFEKTGIYPNKLKISSKKYDHVWRIKVTDEIQSGVLRIKRGVVYNYVLDEKGFRIQEVRDNVPISEWDEIGMTVIMND</sequence>
<proteinExistence type="predicted"/>
<protein>
    <submittedName>
        <fullName evidence="1">Uncharacterized protein</fullName>
    </submittedName>
</protein>
<evidence type="ECO:0000313" key="2">
    <source>
        <dbReference type="Proteomes" id="UP000199274"/>
    </source>
</evidence>
<accession>A0A1G7XDB3</accession>
<name>A0A1G7XDB3_9FLAO</name>
<dbReference type="AlphaFoldDB" id="A0A1G7XDB3"/>
<gene>
    <name evidence="1" type="ORF">SAMN04488062_102263</name>
</gene>
<dbReference type="EMBL" id="FNDB01000002">
    <property type="protein sequence ID" value="SDG82103.1"/>
    <property type="molecule type" value="Genomic_DNA"/>
</dbReference>
<reference evidence="2" key="1">
    <citation type="submission" date="2016-10" db="EMBL/GenBank/DDBJ databases">
        <authorList>
            <person name="Varghese N."/>
            <person name="Submissions S."/>
        </authorList>
    </citation>
    <scope>NUCLEOTIDE SEQUENCE [LARGE SCALE GENOMIC DNA]</scope>
    <source>
        <strain evidence="2">CGMCC 1.2747</strain>
    </source>
</reference>
<dbReference type="STRING" id="178355.SAMN04488062_102263"/>
<keyword evidence="2" id="KW-1185">Reference proteome</keyword>
<organism evidence="1 2">
    <name type="scientific">Flavobacterium omnivorum</name>
    <dbReference type="NCBI Taxonomy" id="178355"/>
    <lineage>
        <taxon>Bacteria</taxon>
        <taxon>Pseudomonadati</taxon>
        <taxon>Bacteroidota</taxon>
        <taxon>Flavobacteriia</taxon>
        <taxon>Flavobacteriales</taxon>
        <taxon>Flavobacteriaceae</taxon>
        <taxon>Flavobacterium</taxon>
    </lineage>
</organism>
<evidence type="ECO:0000313" key="1">
    <source>
        <dbReference type="EMBL" id="SDG82103.1"/>
    </source>
</evidence>